<dbReference type="InterPro" id="IPR016039">
    <property type="entry name" value="Thiolase-like"/>
</dbReference>
<dbReference type="Pfam" id="PF08545">
    <property type="entry name" value="ACP_syn_III"/>
    <property type="match status" value="1"/>
</dbReference>
<evidence type="ECO:0000313" key="5">
    <source>
        <dbReference type="EMBL" id="SHJ87264.1"/>
    </source>
</evidence>
<evidence type="ECO:0000313" key="6">
    <source>
        <dbReference type="Proteomes" id="UP000184172"/>
    </source>
</evidence>
<dbReference type="InterPro" id="IPR013747">
    <property type="entry name" value="ACP_syn_III_C"/>
</dbReference>
<dbReference type="SUPFAM" id="SSF53901">
    <property type="entry name" value="Thiolase-like"/>
    <property type="match status" value="1"/>
</dbReference>
<dbReference type="Pfam" id="PF08541">
    <property type="entry name" value="ACP_syn_III_C"/>
    <property type="match status" value="1"/>
</dbReference>
<dbReference type="Gene3D" id="3.40.47.10">
    <property type="match status" value="1"/>
</dbReference>
<evidence type="ECO:0000259" key="4">
    <source>
        <dbReference type="Pfam" id="PF08545"/>
    </source>
</evidence>
<dbReference type="RefSeq" id="WP_073221216.1">
    <property type="nucleotide sequence ID" value="NZ_FNNS01000027.1"/>
</dbReference>
<evidence type="ECO:0000256" key="2">
    <source>
        <dbReference type="ARBA" id="ARBA00023315"/>
    </source>
</evidence>
<dbReference type="Proteomes" id="UP000184172">
    <property type="component" value="Unassembled WGS sequence"/>
</dbReference>
<dbReference type="STRING" id="797419.SAMN05216556_1279"/>
<keyword evidence="1" id="KW-0808">Transferase</keyword>
<dbReference type="AlphaFoldDB" id="A0A1M6MUY7"/>
<protein>
    <submittedName>
        <fullName evidence="5">3-oxoacyl-[acyl-carrier-protein] synthase-3</fullName>
    </submittedName>
</protein>
<evidence type="ECO:0000259" key="3">
    <source>
        <dbReference type="Pfam" id="PF08541"/>
    </source>
</evidence>
<name>A0A1M6MUY7_9FLAO</name>
<dbReference type="PANTHER" id="PTHR34069">
    <property type="entry name" value="3-OXOACYL-[ACYL-CARRIER-PROTEIN] SYNTHASE 3"/>
    <property type="match status" value="1"/>
</dbReference>
<proteinExistence type="predicted"/>
<dbReference type="NCBIfam" id="NF006829">
    <property type="entry name" value="PRK09352.1"/>
    <property type="match status" value="1"/>
</dbReference>
<evidence type="ECO:0000256" key="1">
    <source>
        <dbReference type="ARBA" id="ARBA00022679"/>
    </source>
</evidence>
<feature type="domain" description="Beta-ketoacyl-[acyl-carrier-protein] synthase III N-terminal" evidence="4">
    <location>
        <begin position="115"/>
        <end position="197"/>
    </location>
</feature>
<feature type="domain" description="Beta-ketoacyl-[acyl-carrier-protein] synthase III C-terminal" evidence="3">
    <location>
        <begin position="257"/>
        <end position="345"/>
    </location>
</feature>
<keyword evidence="6" id="KW-1185">Reference proteome</keyword>
<dbReference type="OrthoDB" id="9815506at2"/>
<dbReference type="EMBL" id="FQYV01000029">
    <property type="protein sequence ID" value="SHJ87264.1"/>
    <property type="molecule type" value="Genomic_DNA"/>
</dbReference>
<keyword evidence="2" id="KW-0012">Acyltransferase</keyword>
<dbReference type="InterPro" id="IPR013751">
    <property type="entry name" value="ACP_syn_III_N"/>
</dbReference>
<sequence>MIYLNAISYYFPNNSVNNEFIIEKYLEYGGDASLEITPESIFQKCGIKKRYIANLEDSAKDLGNRAANKLLDEWNIDRATVDYLIFVSEAFEYKGPSTAAIMQQDLGLEQDIGTLDILQGCTGWVYGLSIAKAVIMAGLAKNVLLITSDVTTRVIHPEDIELSSIFSDAAAACLISSEQKKDGINTSISDFVFGTDGSGESHLFVERSATKNPADIPYLKQYEDIPSGLKWGRLRMDSAKIFLFAIRRVPKLVKAVLEKNQMNIEDIDYFVFHQANGSMLEFLRKRMKIPKEKFINSIEEVGNTVSATIPIALKEMVDQEKIRKEHKILVAGFGIGFTWGATILTK</sequence>
<dbReference type="GO" id="GO:0004315">
    <property type="term" value="F:3-oxoacyl-[acyl-carrier-protein] synthase activity"/>
    <property type="evidence" value="ECO:0007669"/>
    <property type="project" value="InterPro"/>
</dbReference>
<accession>A0A1M6MUY7</accession>
<dbReference type="GO" id="GO:0006633">
    <property type="term" value="P:fatty acid biosynthetic process"/>
    <property type="evidence" value="ECO:0007669"/>
    <property type="project" value="InterPro"/>
</dbReference>
<dbReference type="PANTHER" id="PTHR34069:SF2">
    <property type="entry name" value="BETA-KETOACYL-[ACYL-CARRIER-PROTEIN] SYNTHASE III"/>
    <property type="match status" value="1"/>
</dbReference>
<gene>
    <name evidence="5" type="ORF">SAMN04487908_12936</name>
</gene>
<reference evidence="6" key="1">
    <citation type="submission" date="2016-11" db="EMBL/GenBank/DDBJ databases">
        <authorList>
            <person name="Varghese N."/>
            <person name="Submissions S."/>
        </authorList>
    </citation>
    <scope>NUCLEOTIDE SEQUENCE [LARGE SCALE GENOMIC DNA]</scope>
    <source>
        <strain evidence="6">DSM 26349</strain>
    </source>
</reference>
<dbReference type="GO" id="GO:0044550">
    <property type="term" value="P:secondary metabolite biosynthetic process"/>
    <property type="evidence" value="ECO:0007669"/>
    <property type="project" value="TreeGrafter"/>
</dbReference>
<dbReference type="CDD" id="cd00830">
    <property type="entry name" value="KAS_III"/>
    <property type="match status" value="1"/>
</dbReference>
<organism evidence="5 6">
    <name type="scientific">Aequorivita viscosa</name>
    <dbReference type="NCBI Taxonomy" id="797419"/>
    <lineage>
        <taxon>Bacteria</taxon>
        <taxon>Pseudomonadati</taxon>
        <taxon>Bacteroidota</taxon>
        <taxon>Flavobacteriia</taxon>
        <taxon>Flavobacteriales</taxon>
        <taxon>Flavobacteriaceae</taxon>
        <taxon>Aequorivita</taxon>
    </lineage>
</organism>